<evidence type="ECO:0000313" key="3">
    <source>
        <dbReference type="Proteomes" id="UP001497482"/>
    </source>
</evidence>
<accession>A0AAV2L965</accession>
<evidence type="ECO:0000256" key="1">
    <source>
        <dbReference type="SAM" id="MobiDB-lite"/>
    </source>
</evidence>
<dbReference type="EMBL" id="OZ035843">
    <property type="protein sequence ID" value="CAL1596692.1"/>
    <property type="molecule type" value="Genomic_DNA"/>
</dbReference>
<name>A0AAV2L965_KNICA</name>
<evidence type="ECO:0000313" key="2">
    <source>
        <dbReference type="EMBL" id="CAL1596692.1"/>
    </source>
</evidence>
<protein>
    <recommendedName>
        <fullName evidence="4">Secreted protein</fullName>
    </recommendedName>
</protein>
<dbReference type="AlphaFoldDB" id="A0AAV2L965"/>
<organism evidence="2 3">
    <name type="scientific">Knipowitschia caucasica</name>
    <name type="common">Caucasian dwarf goby</name>
    <name type="synonym">Pomatoschistus caucasicus</name>
    <dbReference type="NCBI Taxonomy" id="637954"/>
    <lineage>
        <taxon>Eukaryota</taxon>
        <taxon>Metazoa</taxon>
        <taxon>Chordata</taxon>
        <taxon>Craniata</taxon>
        <taxon>Vertebrata</taxon>
        <taxon>Euteleostomi</taxon>
        <taxon>Actinopterygii</taxon>
        <taxon>Neopterygii</taxon>
        <taxon>Teleostei</taxon>
        <taxon>Neoteleostei</taxon>
        <taxon>Acanthomorphata</taxon>
        <taxon>Gobiaria</taxon>
        <taxon>Gobiiformes</taxon>
        <taxon>Gobioidei</taxon>
        <taxon>Gobiidae</taxon>
        <taxon>Gobiinae</taxon>
        <taxon>Knipowitschia</taxon>
    </lineage>
</organism>
<evidence type="ECO:0008006" key="4">
    <source>
        <dbReference type="Google" id="ProtNLM"/>
    </source>
</evidence>
<feature type="region of interest" description="Disordered" evidence="1">
    <location>
        <begin position="65"/>
        <end position="96"/>
    </location>
</feature>
<dbReference type="Proteomes" id="UP001497482">
    <property type="component" value="Chromosome 21"/>
</dbReference>
<reference evidence="2 3" key="1">
    <citation type="submission" date="2024-04" db="EMBL/GenBank/DDBJ databases">
        <authorList>
            <person name="Waldvogel A.-M."/>
            <person name="Schoenle A."/>
        </authorList>
    </citation>
    <scope>NUCLEOTIDE SEQUENCE [LARGE SCALE GENOMIC DNA]</scope>
</reference>
<gene>
    <name evidence="2" type="ORF">KC01_LOCUS25331</name>
</gene>
<keyword evidence="3" id="KW-1185">Reference proteome</keyword>
<sequence>MAPPVAIAAVSSSAYSSLRTWHPCRRTKPFYSIVHHQRTSRAPLPGTKALCPGHSANRVTLHLRSSSHVSPRNRRRAQRTARVPNTRSLWKSVGVA</sequence>
<proteinExistence type="predicted"/>